<dbReference type="KEGG" id="mbe:MBM_04274"/>
<sequence length="251" mass="28091">MTESTKDCDFEQFLSAKKSLLASSPPTLYGPRHHVLPLTSIILHGPRDRPSLSTRTSPRPPQPARLHHHATLLRHIPPIIRIPTDCRGEHPHVKHLKPSSLPSPAPNSQLLTAEEPVWQPGSRRGGQRPLLLRRRVEHAEGTAFLASSVARRLGSQCRRPGDYRLRHQVARAGGNIAANEGKNHTSPAILSNNLIPEFKSTSVGRVGHVAFKSYNRDTTAIQPDGLDLFYKPSWWRPPDEIREKPSFDKRP</sequence>
<gene>
    <name evidence="2" type="ORF">MBM_04274</name>
</gene>
<keyword evidence="3" id="KW-1185">Reference proteome</keyword>
<accession>K1X9J2</accession>
<protein>
    <submittedName>
        <fullName evidence="2">Uncharacterized protein</fullName>
    </submittedName>
</protein>
<reference evidence="2 3" key="1">
    <citation type="journal article" date="2012" name="BMC Genomics">
        <title>Sequencing the genome of Marssonina brunnea reveals fungus-poplar co-evolution.</title>
        <authorList>
            <person name="Zhu S."/>
            <person name="Cao Y.-Z."/>
            <person name="Jiang C."/>
            <person name="Tan B.-Y."/>
            <person name="Wang Z."/>
            <person name="Feng S."/>
            <person name="Zhang L."/>
            <person name="Su X.-H."/>
            <person name="Brejova B."/>
            <person name="Vinar T."/>
            <person name="Xu M."/>
            <person name="Wang M.-X."/>
            <person name="Zhang S.-G."/>
            <person name="Huang M.-R."/>
            <person name="Wu R."/>
            <person name="Zhou Y."/>
        </authorList>
    </citation>
    <scope>NUCLEOTIDE SEQUENCE [LARGE SCALE GENOMIC DNA]</scope>
    <source>
        <strain evidence="2 3">MB_m1</strain>
    </source>
</reference>
<dbReference type="EMBL" id="JH921436">
    <property type="protein sequence ID" value="EKD17413.1"/>
    <property type="molecule type" value="Genomic_DNA"/>
</dbReference>
<evidence type="ECO:0000313" key="3">
    <source>
        <dbReference type="Proteomes" id="UP000006753"/>
    </source>
</evidence>
<name>K1X9J2_MARBU</name>
<dbReference type="HOGENOM" id="CLU_1107326_0_0_1"/>
<evidence type="ECO:0000313" key="2">
    <source>
        <dbReference type="EMBL" id="EKD17413.1"/>
    </source>
</evidence>
<proteinExistence type="predicted"/>
<dbReference type="InParanoid" id="K1X9J2"/>
<dbReference type="AlphaFoldDB" id="K1X9J2"/>
<feature type="region of interest" description="Disordered" evidence="1">
    <location>
        <begin position="44"/>
        <end position="65"/>
    </location>
</feature>
<organism evidence="2 3">
    <name type="scientific">Marssonina brunnea f. sp. multigermtubi (strain MB_m1)</name>
    <name type="common">Marssonina leaf spot fungus</name>
    <dbReference type="NCBI Taxonomy" id="1072389"/>
    <lineage>
        <taxon>Eukaryota</taxon>
        <taxon>Fungi</taxon>
        <taxon>Dikarya</taxon>
        <taxon>Ascomycota</taxon>
        <taxon>Pezizomycotina</taxon>
        <taxon>Leotiomycetes</taxon>
        <taxon>Helotiales</taxon>
        <taxon>Drepanopezizaceae</taxon>
        <taxon>Drepanopeziza</taxon>
    </lineage>
</organism>
<evidence type="ECO:0000256" key="1">
    <source>
        <dbReference type="SAM" id="MobiDB-lite"/>
    </source>
</evidence>
<dbReference type="Proteomes" id="UP000006753">
    <property type="component" value="Unassembled WGS sequence"/>
</dbReference>